<gene>
    <name evidence="3" type="ORF">AVDCRST_MAG32-819</name>
</gene>
<keyword evidence="2" id="KW-0812">Transmembrane</keyword>
<proteinExistence type="predicted"/>
<reference evidence="3" key="1">
    <citation type="submission" date="2020-02" db="EMBL/GenBank/DDBJ databases">
        <authorList>
            <person name="Meier V. D."/>
        </authorList>
    </citation>
    <scope>NUCLEOTIDE SEQUENCE</scope>
    <source>
        <strain evidence="3">AVDCRST_MAG32</strain>
    </source>
</reference>
<feature type="compositionally biased region" description="Low complexity" evidence="1">
    <location>
        <begin position="65"/>
        <end position="90"/>
    </location>
</feature>
<feature type="transmembrane region" description="Helical" evidence="2">
    <location>
        <begin position="40"/>
        <end position="60"/>
    </location>
</feature>
<name>A0A6J4MY58_9ACTN</name>
<sequence length="117" mass="12047">MTTERFRDDLDRLDSGLPDHPDTAAYMREGRAARRRRNSVVGLAAGALVAAAVTPVLVWGGGTATTGPTGEVASDPTSSASSEPAPTPTSQVTPVDLSFGDGMTAAVTEAFPKAEFL</sequence>
<dbReference type="AlphaFoldDB" id="A0A6J4MY58"/>
<feature type="region of interest" description="Disordered" evidence="1">
    <location>
        <begin position="1"/>
        <end position="23"/>
    </location>
</feature>
<evidence type="ECO:0000256" key="2">
    <source>
        <dbReference type="SAM" id="Phobius"/>
    </source>
</evidence>
<accession>A0A6J4MY58</accession>
<feature type="non-terminal residue" evidence="3">
    <location>
        <position position="117"/>
    </location>
</feature>
<dbReference type="EMBL" id="CADCUM010000035">
    <property type="protein sequence ID" value="CAA9372363.1"/>
    <property type="molecule type" value="Genomic_DNA"/>
</dbReference>
<keyword evidence="2" id="KW-1133">Transmembrane helix</keyword>
<feature type="region of interest" description="Disordered" evidence="1">
    <location>
        <begin position="60"/>
        <end position="97"/>
    </location>
</feature>
<keyword evidence="2" id="KW-0472">Membrane</keyword>
<organism evidence="3">
    <name type="scientific">uncultured Nocardioides sp</name>
    <dbReference type="NCBI Taxonomy" id="198441"/>
    <lineage>
        <taxon>Bacteria</taxon>
        <taxon>Bacillati</taxon>
        <taxon>Actinomycetota</taxon>
        <taxon>Actinomycetes</taxon>
        <taxon>Propionibacteriales</taxon>
        <taxon>Nocardioidaceae</taxon>
        <taxon>Nocardioides</taxon>
        <taxon>environmental samples</taxon>
    </lineage>
</organism>
<protein>
    <submittedName>
        <fullName evidence="3">Uncharacterized protein</fullName>
    </submittedName>
</protein>
<evidence type="ECO:0000256" key="1">
    <source>
        <dbReference type="SAM" id="MobiDB-lite"/>
    </source>
</evidence>
<evidence type="ECO:0000313" key="3">
    <source>
        <dbReference type="EMBL" id="CAA9372363.1"/>
    </source>
</evidence>